<evidence type="ECO:0000256" key="3">
    <source>
        <dbReference type="ARBA" id="ARBA00022723"/>
    </source>
</evidence>
<dbReference type="Pfam" id="PF00082">
    <property type="entry name" value="Peptidase_S8"/>
    <property type="match status" value="1"/>
</dbReference>
<dbReference type="InterPro" id="IPR050819">
    <property type="entry name" value="Tripeptidyl-peptidase_I"/>
</dbReference>
<protein>
    <recommendedName>
        <fullName evidence="9">Peptidase S53 domain-containing protein</fullName>
    </recommendedName>
</protein>
<keyword evidence="7" id="KW-0865">Zymogen</keyword>
<name>A0A2Z5G875_9BACT</name>
<gene>
    <name evidence="10" type="ORF">ACPOL_5936</name>
</gene>
<dbReference type="GO" id="GO:0006508">
    <property type="term" value="P:proteolysis"/>
    <property type="evidence" value="ECO:0007669"/>
    <property type="project" value="UniProtKB-KW"/>
</dbReference>
<evidence type="ECO:0000313" key="11">
    <source>
        <dbReference type="Proteomes" id="UP000253606"/>
    </source>
</evidence>
<comment type="cofactor">
    <cofactor evidence="1">
        <name>Ca(2+)</name>
        <dbReference type="ChEBI" id="CHEBI:29108"/>
    </cofactor>
</comment>
<dbReference type="EMBL" id="CP030840">
    <property type="protein sequence ID" value="AXC15180.1"/>
    <property type="molecule type" value="Genomic_DNA"/>
</dbReference>
<proteinExistence type="predicted"/>
<evidence type="ECO:0000256" key="1">
    <source>
        <dbReference type="ARBA" id="ARBA00001913"/>
    </source>
</evidence>
<dbReference type="InterPro" id="IPR030400">
    <property type="entry name" value="Sedolisin_dom"/>
</dbReference>
<dbReference type="CDD" id="cd04056">
    <property type="entry name" value="Peptidases_S53"/>
    <property type="match status" value="1"/>
</dbReference>
<dbReference type="InterPro" id="IPR023828">
    <property type="entry name" value="Peptidase_S8_Ser-AS"/>
</dbReference>
<dbReference type="Proteomes" id="UP000253606">
    <property type="component" value="Chromosome"/>
</dbReference>
<dbReference type="InterPro" id="IPR036852">
    <property type="entry name" value="Peptidase_S8/S53_dom_sf"/>
</dbReference>
<dbReference type="KEGG" id="abas:ACPOL_5936"/>
<keyword evidence="5" id="KW-0720">Serine protease</keyword>
<dbReference type="PANTHER" id="PTHR14218:SF15">
    <property type="entry name" value="TRIPEPTIDYL-PEPTIDASE 1"/>
    <property type="match status" value="1"/>
</dbReference>
<keyword evidence="11" id="KW-1185">Reference proteome</keyword>
<feature type="region of interest" description="Disordered" evidence="8">
    <location>
        <begin position="177"/>
        <end position="199"/>
    </location>
</feature>
<dbReference type="GO" id="GO:0004252">
    <property type="term" value="F:serine-type endopeptidase activity"/>
    <property type="evidence" value="ECO:0007669"/>
    <property type="project" value="InterPro"/>
</dbReference>
<dbReference type="PROSITE" id="PS00138">
    <property type="entry name" value="SUBTILASE_SER"/>
    <property type="match status" value="1"/>
</dbReference>
<keyword evidence="4" id="KW-0378">Hydrolase</keyword>
<dbReference type="SUPFAM" id="SSF52743">
    <property type="entry name" value="Subtilisin-like"/>
    <property type="match status" value="1"/>
</dbReference>
<dbReference type="SUPFAM" id="SSF54897">
    <property type="entry name" value="Protease propeptides/inhibitors"/>
    <property type="match status" value="1"/>
</dbReference>
<evidence type="ECO:0000259" key="9">
    <source>
        <dbReference type="PROSITE" id="PS51695"/>
    </source>
</evidence>
<feature type="domain" description="Peptidase S53" evidence="9">
    <location>
        <begin position="230"/>
        <end position="699"/>
    </location>
</feature>
<dbReference type="AlphaFoldDB" id="A0A2Z5G875"/>
<keyword evidence="2" id="KW-0645">Protease</keyword>
<evidence type="ECO:0000256" key="5">
    <source>
        <dbReference type="ARBA" id="ARBA00022825"/>
    </source>
</evidence>
<dbReference type="GO" id="GO:0008240">
    <property type="term" value="F:tripeptidyl-peptidase activity"/>
    <property type="evidence" value="ECO:0007669"/>
    <property type="project" value="TreeGrafter"/>
</dbReference>
<organism evidence="10 11">
    <name type="scientific">Acidisarcina polymorpha</name>
    <dbReference type="NCBI Taxonomy" id="2211140"/>
    <lineage>
        <taxon>Bacteria</taxon>
        <taxon>Pseudomonadati</taxon>
        <taxon>Acidobacteriota</taxon>
        <taxon>Terriglobia</taxon>
        <taxon>Terriglobales</taxon>
        <taxon>Acidobacteriaceae</taxon>
        <taxon>Acidisarcina</taxon>
    </lineage>
</organism>
<reference evidence="10 11" key="1">
    <citation type="journal article" date="2018" name="Front. Microbiol.">
        <title>Hydrolytic Capabilities as a Key to Environmental Success: Chitinolytic and Cellulolytic Acidobacteria From Acidic Sub-arctic Soils and Boreal Peatlands.</title>
        <authorList>
            <person name="Belova S.E."/>
            <person name="Ravin N.V."/>
            <person name="Pankratov T.A."/>
            <person name="Rakitin A.L."/>
            <person name="Ivanova A.A."/>
            <person name="Beletsky A.V."/>
            <person name="Mardanov A.V."/>
            <person name="Sinninghe Damste J.S."/>
            <person name="Dedysh S.N."/>
        </authorList>
    </citation>
    <scope>NUCLEOTIDE SEQUENCE [LARGE SCALE GENOMIC DNA]</scope>
    <source>
        <strain evidence="10 11">SBC82</strain>
    </source>
</reference>
<dbReference type="CDD" id="cd11377">
    <property type="entry name" value="Pro-peptidase_S53"/>
    <property type="match status" value="1"/>
</dbReference>
<evidence type="ECO:0000256" key="6">
    <source>
        <dbReference type="ARBA" id="ARBA00022837"/>
    </source>
</evidence>
<evidence type="ECO:0000313" key="10">
    <source>
        <dbReference type="EMBL" id="AXC15180.1"/>
    </source>
</evidence>
<keyword evidence="6" id="KW-0106">Calcium</keyword>
<dbReference type="Pfam" id="PF09286">
    <property type="entry name" value="Pro-kuma_activ"/>
    <property type="match status" value="1"/>
</dbReference>
<dbReference type="InterPro" id="IPR000209">
    <property type="entry name" value="Peptidase_S8/S53_dom"/>
</dbReference>
<sequence>MAATAVTALAQTNLEGSKPRLLTNAVRTGSAPDSQMVTLAVYLKFRNTADLDKLIEDQQNPNSPRYQKFLTPEEFHERYSPLPEDSAKVKTELVQMGFRIVDAPAGGLYITVTGTVAQVKSAFHVTQDLYRVNGKTVRSHAEVPSLPKSIAPLVLHIAGLEDTKQFVTAFVTNRPGKAVSAHAGPDSDPPVNGGSSQRSPCNVDYLNPVAGTVSPAVYTTSPKVDFTNCGYVPAQLRQAYGVDQVKWEGKGIRIGLADLYLPSTLKQDLNQYSAMFNLPKITYANFQEIYPPGLNTSDDDSCGTADWAVESTLDVEAAHAIAPQADIVFLGDACNVNYAIPMQVLYQAIDNGLVDVISGSFGIPEIDVETAQEDADNQELKEAASLGITVMFSSGDNADGLQGNAFGPGADIAQTSWPASSPWATAVGGTSLLLNRNGAGSKIETGWGTYFDSTYDGVLWTGPFQLEALGWEGWFFDGGGGGGTSLFWPQPSYQKGIVPASLSEHINTMEAASINLGAPNRVVPDVSMLADPYTGFLQGETMYEGTAGVLDPGCSAISKPANAEYCTFPQGGTSVASPLFAGVVAVINSARLSAGKSLLGFANPAIYKLKVGGLGTAAPIQDVIPLKHPFALIDEEVYAGNGIGFGGVGINMVPTDPNSQDTGWIVGGDSSLLTKAGFDNVTGLGVPWLPGLVADLAPGAK</sequence>
<keyword evidence="3" id="KW-0479">Metal-binding</keyword>
<dbReference type="PROSITE" id="PS51695">
    <property type="entry name" value="SEDOLISIN"/>
    <property type="match status" value="1"/>
</dbReference>
<dbReference type="PANTHER" id="PTHR14218">
    <property type="entry name" value="PROTEASE S8 TRIPEPTIDYL PEPTIDASE I CLN2"/>
    <property type="match status" value="1"/>
</dbReference>
<dbReference type="Gene3D" id="3.40.50.200">
    <property type="entry name" value="Peptidase S8/S53 domain"/>
    <property type="match status" value="1"/>
</dbReference>
<dbReference type="GO" id="GO:0046872">
    <property type="term" value="F:metal ion binding"/>
    <property type="evidence" value="ECO:0007669"/>
    <property type="project" value="UniProtKB-KW"/>
</dbReference>
<evidence type="ECO:0000256" key="7">
    <source>
        <dbReference type="ARBA" id="ARBA00023145"/>
    </source>
</evidence>
<evidence type="ECO:0000256" key="2">
    <source>
        <dbReference type="ARBA" id="ARBA00022670"/>
    </source>
</evidence>
<evidence type="ECO:0000256" key="4">
    <source>
        <dbReference type="ARBA" id="ARBA00022801"/>
    </source>
</evidence>
<dbReference type="InterPro" id="IPR015366">
    <property type="entry name" value="S53_propep"/>
</dbReference>
<dbReference type="SMART" id="SM00944">
    <property type="entry name" value="Pro-kuma_activ"/>
    <property type="match status" value="1"/>
</dbReference>
<accession>A0A2Z5G875</accession>
<evidence type="ECO:0000256" key="8">
    <source>
        <dbReference type="SAM" id="MobiDB-lite"/>
    </source>
</evidence>